<dbReference type="OrthoDB" id="341259at2759"/>
<dbReference type="AlphaFoldDB" id="A0A9N8ERT2"/>
<reference evidence="2" key="1">
    <citation type="submission" date="2020-06" db="EMBL/GenBank/DDBJ databases">
        <authorList>
            <consortium name="Plant Systems Biology data submission"/>
        </authorList>
    </citation>
    <scope>NUCLEOTIDE SEQUENCE</scope>
    <source>
        <strain evidence="2">D6</strain>
    </source>
</reference>
<evidence type="ECO:0000256" key="1">
    <source>
        <dbReference type="SAM" id="MobiDB-lite"/>
    </source>
</evidence>
<evidence type="ECO:0000313" key="2">
    <source>
        <dbReference type="EMBL" id="CAB9523520.1"/>
    </source>
</evidence>
<dbReference type="EMBL" id="CAICTM010001424">
    <property type="protein sequence ID" value="CAB9523520.1"/>
    <property type="molecule type" value="Genomic_DNA"/>
</dbReference>
<protein>
    <submittedName>
        <fullName evidence="2">ANK</fullName>
    </submittedName>
</protein>
<name>A0A9N8ERT2_9STRA</name>
<dbReference type="InterPro" id="IPR036770">
    <property type="entry name" value="Ankyrin_rpt-contain_sf"/>
</dbReference>
<feature type="region of interest" description="Disordered" evidence="1">
    <location>
        <begin position="144"/>
        <end position="259"/>
    </location>
</feature>
<dbReference type="Proteomes" id="UP001153069">
    <property type="component" value="Unassembled WGS sequence"/>
</dbReference>
<comment type="caution">
    <text evidence="2">The sequence shown here is derived from an EMBL/GenBank/DDBJ whole genome shotgun (WGS) entry which is preliminary data.</text>
</comment>
<feature type="compositionally biased region" description="Basic residues" evidence="1">
    <location>
        <begin position="212"/>
        <end position="235"/>
    </location>
</feature>
<sequence length="496" mass="55529">MMHQLSSNGMSSSIESRAQDERICACRQAASIPATLNIDMQAQEPLHKNANKNAKKIPVSQVEVEVEVEYPSCCNRATNDNGDNGTNGVNNGVNNDAESLGAASLDDSSWDDIAKDLHLFELYHGSSARLLGNSSSAGLRVSMHDNEEQQEGSYGAMTRDKSSRRLRTSNTSASKRCSGSSSRRRSSTTSKTNESFDDFLESKCSSHDKDKSSRRRSSHEKASRRRSSKSRRRSSTSKTATSTVTTISEHPDKTTEDDMPVLVPAPEDLSSTDLVQQDKDTVQQDKDTVQQDKDSLFYQLPGILGKDAKIPEPSFDWNAYFETLPHKMVDQFAPKIIRALRKDEPEALQTLWFRGLLDWNCCNVLGERLAHLACREGSVKVMQYLVKQIKVPLRICDTSGKTLLHELCALSQPAHMEIASMVLADAPELLFVKDDRGLTALDYTPPECHQTWLEFLTRRQTFLQVMLKLKASNRLTAQLYERQQHLLQTIGNKRIS</sequence>
<feature type="compositionally biased region" description="Low complexity" evidence="1">
    <location>
        <begin position="171"/>
        <end position="192"/>
    </location>
</feature>
<evidence type="ECO:0000313" key="3">
    <source>
        <dbReference type="Proteomes" id="UP001153069"/>
    </source>
</evidence>
<organism evidence="2 3">
    <name type="scientific">Seminavis robusta</name>
    <dbReference type="NCBI Taxonomy" id="568900"/>
    <lineage>
        <taxon>Eukaryota</taxon>
        <taxon>Sar</taxon>
        <taxon>Stramenopiles</taxon>
        <taxon>Ochrophyta</taxon>
        <taxon>Bacillariophyta</taxon>
        <taxon>Bacillariophyceae</taxon>
        <taxon>Bacillariophycidae</taxon>
        <taxon>Naviculales</taxon>
        <taxon>Naviculaceae</taxon>
        <taxon>Seminavis</taxon>
    </lineage>
</organism>
<keyword evidence="3" id="KW-1185">Reference proteome</keyword>
<dbReference type="SUPFAM" id="SSF48403">
    <property type="entry name" value="Ankyrin repeat"/>
    <property type="match status" value="1"/>
</dbReference>
<gene>
    <name evidence="2" type="ORF">SEMRO_1426_G271670.1</name>
</gene>
<proteinExistence type="predicted"/>
<feature type="compositionally biased region" description="Basic and acidic residues" evidence="1">
    <location>
        <begin position="200"/>
        <end position="211"/>
    </location>
</feature>
<accession>A0A9N8ERT2</accession>
<dbReference type="Gene3D" id="1.25.40.20">
    <property type="entry name" value="Ankyrin repeat-containing domain"/>
    <property type="match status" value="1"/>
</dbReference>